<accession>A0AAP0M0J5</accession>
<keyword evidence="3" id="KW-1185">Reference proteome</keyword>
<sequence>MDIGSPCDKAISKALPGGLVNALDGNSDEVLSIKDSSERNTSDGVVVSHVEEGFEDLKLEDDGPGQKSLCKYATFPPTAKISPSANVNEQDEDDELKTALEQMFSDDPVPSRCSRSLSLPVSHLVIYDECVLELLCGSMKLPPHFRTDNASASVGSCTLVQFGFSNFTSVHAFLSQTPLKLVSAMKGSRERQGASPRKLSVKWAPDVYDPPPTIVSHTVNRSKKQQKSREGRNYKQKKGKKGRKGNSSHSGSKDKKQFCKIGGSSSDKCYKLMDARDGVLQLPDGLNDFEVAGPDSCGSSFLKESLGKVHYSVAEAL</sequence>
<feature type="region of interest" description="Disordered" evidence="1">
    <location>
        <begin position="186"/>
        <end position="205"/>
    </location>
</feature>
<comment type="caution">
    <text evidence="2">The sequence shown here is derived from an EMBL/GenBank/DDBJ whole genome shotgun (WGS) entry which is preliminary data.</text>
</comment>
<protein>
    <submittedName>
        <fullName evidence="2">Uncharacterized protein</fullName>
    </submittedName>
</protein>
<evidence type="ECO:0000313" key="3">
    <source>
        <dbReference type="Proteomes" id="UP001428341"/>
    </source>
</evidence>
<proteinExistence type="predicted"/>
<dbReference type="EMBL" id="JBCGBO010000006">
    <property type="protein sequence ID" value="KAK9193256.1"/>
    <property type="molecule type" value="Genomic_DNA"/>
</dbReference>
<evidence type="ECO:0000256" key="1">
    <source>
        <dbReference type="SAM" id="MobiDB-lite"/>
    </source>
</evidence>
<evidence type="ECO:0000313" key="2">
    <source>
        <dbReference type="EMBL" id="KAK9193256.1"/>
    </source>
</evidence>
<name>A0AAP0M0J5_9ROSI</name>
<dbReference type="PANTHER" id="PTHR34952">
    <property type="entry name" value="OS05G0113500 PROTEIN"/>
    <property type="match status" value="1"/>
</dbReference>
<reference evidence="2 3" key="1">
    <citation type="submission" date="2024-05" db="EMBL/GenBank/DDBJ databases">
        <title>Haplotype-resolved chromosome-level genome assembly of Huyou (Citrus changshanensis).</title>
        <authorList>
            <person name="Miao C."/>
            <person name="Chen W."/>
            <person name="Wu Y."/>
            <person name="Wang L."/>
            <person name="Zhao S."/>
            <person name="Grierson D."/>
            <person name="Xu C."/>
            <person name="Chen K."/>
        </authorList>
    </citation>
    <scope>NUCLEOTIDE SEQUENCE [LARGE SCALE GENOMIC DNA]</scope>
    <source>
        <strain evidence="2">01-14</strain>
        <tissue evidence="2">Leaf</tissue>
    </source>
</reference>
<feature type="region of interest" description="Disordered" evidence="1">
    <location>
        <begin position="212"/>
        <end position="259"/>
    </location>
</feature>
<dbReference type="PANTHER" id="PTHR34952:SF2">
    <property type="entry name" value="OS05G0113500 PROTEIN"/>
    <property type="match status" value="1"/>
</dbReference>
<dbReference type="Proteomes" id="UP001428341">
    <property type="component" value="Unassembled WGS sequence"/>
</dbReference>
<gene>
    <name evidence="2" type="ORF">WN944_003953</name>
</gene>
<feature type="compositionally biased region" description="Basic residues" evidence="1">
    <location>
        <begin position="234"/>
        <end position="246"/>
    </location>
</feature>
<dbReference type="AlphaFoldDB" id="A0AAP0M0J5"/>
<organism evidence="2 3">
    <name type="scientific">Citrus x changshan-huyou</name>
    <dbReference type="NCBI Taxonomy" id="2935761"/>
    <lineage>
        <taxon>Eukaryota</taxon>
        <taxon>Viridiplantae</taxon>
        <taxon>Streptophyta</taxon>
        <taxon>Embryophyta</taxon>
        <taxon>Tracheophyta</taxon>
        <taxon>Spermatophyta</taxon>
        <taxon>Magnoliopsida</taxon>
        <taxon>eudicotyledons</taxon>
        <taxon>Gunneridae</taxon>
        <taxon>Pentapetalae</taxon>
        <taxon>rosids</taxon>
        <taxon>malvids</taxon>
        <taxon>Sapindales</taxon>
        <taxon>Rutaceae</taxon>
        <taxon>Aurantioideae</taxon>
        <taxon>Citrus</taxon>
    </lineage>
</organism>